<dbReference type="EC" id="4.4.1.3" evidence="1"/>
<evidence type="ECO:0000313" key="2">
    <source>
        <dbReference type="Proteomes" id="UP001238496"/>
    </source>
</evidence>
<evidence type="ECO:0000313" key="1">
    <source>
        <dbReference type="EMBL" id="MDQ0422674.1"/>
    </source>
</evidence>
<keyword evidence="1" id="KW-0456">Lyase</keyword>
<dbReference type="Pfam" id="PF16867">
    <property type="entry name" value="DMSP_lyase"/>
    <property type="match status" value="1"/>
</dbReference>
<proteinExistence type="predicted"/>
<keyword evidence="2" id="KW-1185">Reference proteome</keyword>
<dbReference type="SUPFAM" id="SSF51182">
    <property type="entry name" value="RmlC-like cupins"/>
    <property type="match status" value="1"/>
</dbReference>
<accession>A0ABU0GBE9</accession>
<gene>
    <name evidence="1" type="ORF">J2045_003724</name>
</gene>
<dbReference type="InterPro" id="IPR011051">
    <property type="entry name" value="RmlC_Cupin_sf"/>
</dbReference>
<dbReference type="EMBL" id="JAUSUW010000012">
    <property type="protein sequence ID" value="MDQ0422674.1"/>
    <property type="molecule type" value="Genomic_DNA"/>
</dbReference>
<dbReference type="GO" id="GO:0047869">
    <property type="term" value="F:dimethylpropiothetin dethiomethylase activity"/>
    <property type="evidence" value="ECO:0007669"/>
    <property type="project" value="UniProtKB-EC"/>
</dbReference>
<organism evidence="1 2">
    <name type="scientific">Peteryoungia aggregata LMG 23059</name>
    <dbReference type="NCBI Taxonomy" id="1368425"/>
    <lineage>
        <taxon>Bacteria</taxon>
        <taxon>Pseudomonadati</taxon>
        <taxon>Pseudomonadota</taxon>
        <taxon>Alphaproteobacteria</taxon>
        <taxon>Hyphomicrobiales</taxon>
        <taxon>Rhizobiaceae</taxon>
        <taxon>Peteryoungia</taxon>
    </lineage>
</organism>
<dbReference type="RefSeq" id="WP_307375508.1">
    <property type="nucleotide sequence ID" value="NZ_JAUSUW010000012.1"/>
</dbReference>
<dbReference type="Proteomes" id="UP001238496">
    <property type="component" value="Unassembled WGS sequence"/>
</dbReference>
<protein>
    <submittedName>
        <fullName evidence="1">Dimethylpropiothetin dethiomethylase</fullName>
        <ecNumber evidence="1">4.4.1.3</ecNumber>
    </submittedName>
</protein>
<sequence>MEIGQSNHERLAGAAVRRLSDAPDWHYLLQEFDTFYSSCSAGGSKVIRSHQDRVREALAGVIAADAPILEREPASKPVVAHLPRTLDLGRCGAMAGMSRVLSRLENQLSWEYGYKQVPPSLERNYAYCEILGPQGPIQSDGLILGFVLFAPGTTYPEHNHAGIEESYVSMAGAWSENDSAVYMPGSLIYNPPGYEHRITTGERDPCLLAYAWIGPAERLAQPMMVFS</sequence>
<dbReference type="InterPro" id="IPR031723">
    <property type="entry name" value="DMSP_lyase"/>
</dbReference>
<dbReference type="InterPro" id="IPR014710">
    <property type="entry name" value="RmlC-like_jellyroll"/>
</dbReference>
<reference evidence="1 2" key="1">
    <citation type="submission" date="2023-07" db="EMBL/GenBank/DDBJ databases">
        <title>Genomic Encyclopedia of Type Strains, Phase IV (KMG-IV): sequencing the most valuable type-strain genomes for metagenomic binning, comparative biology and taxonomic classification.</title>
        <authorList>
            <person name="Goeker M."/>
        </authorList>
    </citation>
    <scope>NUCLEOTIDE SEQUENCE [LARGE SCALE GENOMIC DNA]</scope>
    <source>
        <strain evidence="1 2">DSM 1111</strain>
    </source>
</reference>
<comment type="caution">
    <text evidence="1">The sequence shown here is derived from an EMBL/GenBank/DDBJ whole genome shotgun (WGS) entry which is preliminary data.</text>
</comment>
<dbReference type="Gene3D" id="2.60.120.10">
    <property type="entry name" value="Jelly Rolls"/>
    <property type="match status" value="1"/>
</dbReference>
<name>A0ABU0GBE9_9HYPH</name>